<reference evidence="7" key="1">
    <citation type="journal article" date="2019" name="Int. J. Syst. Evol. Microbiol.">
        <title>The Global Catalogue of Microorganisms (GCM) 10K type strain sequencing project: providing services to taxonomists for standard genome sequencing and annotation.</title>
        <authorList>
            <consortium name="The Broad Institute Genomics Platform"/>
            <consortium name="The Broad Institute Genome Sequencing Center for Infectious Disease"/>
            <person name="Wu L."/>
            <person name="Ma J."/>
        </authorList>
    </citation>
    <scope>NUCLEOTIDE SEQUENCE [LARGE SCALE GENOMIC DNA]</scope>
    <source>
        <strain evidence="7">NBRC 111981</strain>
    </source>
</reference>
<accession>A0ABQ5XA16</accession>
<organism evidence="6 7">
    <name type="scientific">Dyella flagellata</name>
    <dbReference type="NCBI Taxonomy" id="1867833"/>
    <lineage>
        <taxon>Bacteria</taxon>
        <taxon>Pseudomonadati</taxon>
        <taxon>Pseudomonadota</taxon>
        <taxon>Gammaproteobacteria</taxon>
        <taxon>Lysobacterales</taxon>
        <taxon>Rhodanobacteraceae</taxon>
        <taxon>Dyella</taxon>
    </lineage>
</organism>
<proteinExistence type="predicted"/>
<evidence type="ECO:0000259" key="5">
    <source>
        <dbReference type="PROSITE" id="PS51007"/>
    </source>
</evidence>
<evidence type="ECO:0000256" key="3">
    <source>
        <dbReference type="ARBA" id="ARBA00023004"/>
    </source>
</evidence>
<evidence type="ECO:0000256" key="2">
    <source>
        <dbReference type="ARBA" id="ARBA00022723"/>
    </source>
</evidence>
<dbReference type="PANTHER" id="PTHR33751:SF11">
    <property type="entry name" value="BLL4483 PROTEIN"/>
    <property type="match status" value="1"/>
</dbReference>
<dbReference type="PROSITE" id="PS51007">
    <property type="entry name" value="CYTC"/>
    <property type="match status" value="1"/>
</dbReference>
<keyword evidence="2 4" id="KW-0479">Metal-binding</keyword>
<sequence length="251" mass="26610">MRKIDCRHSGFLGAFREVAVLVAIAMLSTVAGRLHAQTQSSLTVSDSTATRVMACTACHGERGQGSEDDYFPRLAGKPAGYLYNQLVSFRDGQRKYPPMNYLLAYLPDTYLHEMAGYFASQQAPFPVLPRLSVGPQVLALGKKLVLKGDAARHIPACVACHGASLTGMSPDIPGLLGLHSKYISAQLGASRYGTRIASKSNCMQPLTKLLSETDITAVSAYLSSLPAPANPAPAPAGSLKLALSCEGAEAR</sequence>
<gene>
    <name evidence="6" type="ORF">GCM10007898_09410</name>
</gene>
<keyword evidence="1 4" id="KW-0349">Heme</keyword>
<keyword evidence="3 4" id="KW-0408">Iron</keyword>
<evidence type="ECO:0000313" key="6">
    <source>
        <dbReference type="EMBL" id="GLQ87375.1"/>
    </source>
</evidence>
<evidence type="ECO:0000256" key="1">
    <source>
        <dbReference type="ARBA" id="ARBA00022617"/>
    </source>
</evidence>
<dbReference type="RefSeq" id="WP_284330823.1">
    <property type="nucleotide sequence ID" value="NZ_BSOA01000006.1"/>
</dbReference>
<name>A0ABQ5XA16_9GAMM</name>
<dbReference type="InterPro" id="IPR009056">
    <property type="entry name" value="Cyt_c-like_dom"/>
</dbReference>
<dbReference type="InterPro" id="IPR050597">
    <property type="entry name" value="Cytochrome_c_Oxidase_Subunit"/>
</dbReference>
<dbReference type="Gene3D" id="1.10.760.10">
    <property type="entry name" value="Cytochrome c-like domain"/>
    <property type="match status" value="2"/>
</dbReference>
<dbReference type="EMBL" id="BSOA01000006">
    <property type="protein sequence ID" value="GLQ87375.1"/>
    <property type="molecule type" value="Genomic_DNA"/>
</dbReference>
<protein>
    <submittedName>
        <fullName evidence="6">Cytochrome c</fullName>
    </submittedName>
</protein>
<keyword evidence="7" id="KW-1185">Reference proteome</keyword>
<dbReference type="SUPFAM" id="SSF46626">
    <property type="entry name" value="Cytochrome c"/>
    <property type="match status" value="2"/>
</dbReference>
<dbReference type="InterPro" id="IPR036909">
    <property type="entry name" value="Cyt_c-like_dom_sf"/>
</dbReference>
<evidence type="ECO:0000313" key="7">
    <source>
        <dbReference type="Proteomes" id="UP001156627"/>
    </source>
</evidence>
<comment type="caution">
    <text evidence="6">The sequence shown here is derived from an EMBL/GenBank/DDBJ whole genome shotgun (WGS) entry which is preliminary data.</text>
</comment>
<dbReference type="Proteomes" id="UP001156627">
    <property type="component" value="Unassembled WGS sequence"/>
</dbReference>
<dbReference type="PIRSF" id="PIRSF000005">
    <property type="entry name" value="Cytochrome_c4"/>
    <property type="match status" value="1"/>
</dbReference>
<dbReference type="InterPro" id="IPR024167">
    <property type="entry name" value="Cytochrome_c4-like"/>
</dbReference>
<evidence type="ECO:0000256" key="4">
    <source>
        <dbReference type="PROSITE-ProRule" id="PRU00433"/>
    </source>
</evidence>
<feature type="domain" description="Cytochrome c" evidence="5">
    <location>
        <begin position="136"/>
        <end position="226"/>
    </location>
</feature>
<dbReference type="Pfam" id="PF00034">
    <property type="entry name" value="Cytochrom_C"/>
    <property type="match status" value="2"/>
</dbReference>
<dbReference type="PANTHER" id="PTHR33751">
    <property type="entry name" value="CBB3-TYPE CYTOCHROME C OXIDASE SUBUNIT FIXP"/>
    <property type="match status" value="1"/>
</dbReference>